<dbReference type="InterPro" id="IPR002877">
    <property type="entry name" value="RNA_MeTrfase_FtsJ_dom"/>
</dbReference>
<dbReference type="InterPro" id="IPR047048">
    <property type="entry name" value="TlyA"/>
</dbReference>
<dbReference type="PROSITE" id="PS50889">
    <property type="entry name" value="S4"/>
    <property type="match status" value="1"/>
</dbReference>
<dbReference type="InterPro" id="IPR029063">
    <property type="entry name" value="SAM-dependent_MTases_sf"/>
</dbReference>
<keyword evidence="6" id="KW-1185">Reference proteome</keyword>
<dbReference type="InterPro" id="IPR036986">
    <property type="entry name" value="S4_RNA-bd_sf"/>
</dbReference>
<dbReference type="CDD" id="cd02440">
    <property type="entry name" value="AdoMet_MTases"/>
    <property type="match status" value="1"/>
</dbReference>
<accession>A0A1U7JCW1</accession>
<comment type="caution">
    <text evidence="5">The sequence shown here is derived from an EMBL/GenBank/DDBJ whole genome shotgun (WGS) entry which is preliminary data.</text>
</comment>
<dbReference type="GO" id="GO:0008168">
    <property type="term" value="F:methyltransferase activity"/>
    <property type="evidence" value="ECO:0007669"/>
    <property type="project" value="InterPro"/>
</dbReference>
<evidence type="ECO:0000313" key="6">
    <source>
        <dbReference type="Proteomes" id="UP000185783"/>
    </source>
</evidence>
<dbReference type="GO" id="GO:0003723">
    <property type="term" value="F:RNA binding"/>
    <property type="evidence" value="ECO:0007669"/>
    <property type="project" value="UniProtKB-KW"/>
</dbReference>
<dbReference type="Pfam" id="PF01728">
    <property type="entry name" value="FtsJ"/>
    <property type="match status" value="1"/>
</dbReference>
<dbReference type="InterPro" id="IPR004538">
    <property type="entry name" value="Hemolysin_A/TlyA"/>
</dbReference>
<sequence>MRLDQYLVERGQFDSRARARDAVLRGTVEVDGIPAKKPSQNVAEGCLVVINDPAQTYVSRAALKLKEALKIFELSPKGQVCLDLGASTGGFTQVLLEHGAERVHAIDVGHDQLHPKIAADPRVNRRDGVNARTLTLADLEDLSPTFIVSDISFISLQLALPPALHLARSGAVGVFLVKPQFEAGRDRIGKGGIVSHDVGLAVAEELRQWFAQQESWRVLGMIPSPILGGDGNREYLLAARKDG</sequence>
<dbReference type="Pfam" id="PF01479">
    <property type="entry name" value="S4"/>
    <property type="match status" value="1"/>
</dbReference>
<dbReference type="PANTHER" id="PTHR32319:SF0">
    <property type="entry name" value="BACTERIAL HEMOLYSIN-LIKE PROTEIN"/>
    <property type="match status" value="1"/>
</dbReference>
<dbReference type="Gene3D" id="3.40.50.150">
    <property type="entry name" value="Vaccinia Virus protein VP39"/>
    <property type="match status" value="1"/>
</dbReference>
<evidence type="ECO:0000313" key="5">
    <source>
        <dbReference type="EMBL" id="OKL42573.1"/>
    </source>
</evidence>
<evidence type="ECO:0000259" key="4">
    <source>
        <dbReference type="SMART" id="SM00363"/>
    </source>
</evidence>
<dbReference type="Proteomes" id="UP000185783">
    <property type="component" value="Unassembled WGS sequence"/>
</dbReference>
<dbReference type="RefSeq" id="WP_028482607.1">
    <property type="nucleotide sequence ID" value="NZ_LVVZ01000041.1"/>
</dbReference>
<organism evidence="5 6">
    <name type="scientific">Pseudovibrio exalbescens</name>
    <dbReference type="NCBI Taxonomy" id="197461"/>
    <lineage>
        <taxon>Bacteria</taxon>
        <taxon>Pseudomonadati</taxon>
        <taxon>Pseudomonadota</taxon>
        <taxon>Alphaproteobacteria</taxon>
        <taxon>Hyphomicrobiales</taxon>
        <taxon>Stappiaceae</taxon>
        <taxon>Pseudovibrio</taxon>
    </lineage>
</organism>
<evidence type="ECO:0000256" key="2">
    <source>
        <dbReference type="ARBA" id="ARBA00029460"/>
    </source>
</evidence>
<reference evidence="5 6" key="1">
    <citation type="submission" date="2016-03" db="EMBL/GenBank/DDBJ databases">
        <title>Genome sequence of Nesiotobacter sp. nov., a moderately halophilic alphaproteobacterium isolated from the Yellow Sea, China.</title>
        <authorList>
            <person name="Zhang G."/>
            <person name="Zhang R."/>
        </authorList>
    </citation>
    <scope>NUCLEOTIDE SEQUENCE [LARGE SCALE GENOMIC DNA]</scope>
    <source>
        <strain evidence="5 6">WB1-6</strain>
    </source>
</reference>
<dbReference type="AlphaFoldDB" id="A0A1U7JCW1"/>
<feature type="domain" description="RNA-binding S4" evidence="4">
    <location>
        <begin position="1"/>
        <end position="66"/>
    </location>
</feature>
<name>A0A1U7JCW1_9HYPH</name>
<dbReference type="SUPFAM" id="SSF55174">
    <property type="entry name" value="Alpha-L RNA-binding motif"/>
    <property type="match status" value="1"/>
</dbReference>
<dbReference type="SUPFAM" id="SSF53335">
    <property type="entry name" value="S-adenosyl-L-methionine-dependent methyltransferases"/>
    <property type="match status" value="1"/>
</dbReference>
<dbReference type="InterPro" id="IPR002942">
    <property type="entry name" value="S4_RNA-bd"/>
</dbReference>
<dbReference type="GO" id="GO:0032259">
    <property type="term" value="P:methylation"/>
    <property type="evidence" value="ECO:0007669"/>
    <property type="project" value="InterPro"/>
</dbReference>
<evidence type="ECO:0000256" key="1">
    <source>
        <dbReference type="ARBA" id="ARBA00022884"/>
    </source>
</evidence>
<proteinExistence type="inferred from homology"/>
<dbReference type="CDD" id="cd00165">
    <property type="entry name" value="S4"/>
    <property type="match status" value="1"/>
</dbReference>
<protein>
    <submittedName>
        <fullName evidence="5">Hemolysin</fullName>
    </submittedName>
</protein>
<evidence type="ECO:0000256" key="3">
    <source>
        <dbReference type="PROSITE-ProRule" id="PRU00182"/>
    </source>
</evidence>
<gene>
    <name evidence="5" type="ORF">A3843_18115</name>
</gene>
<dbReference type="EMBL" id="LVVZ01000041">
    <property type="protein sequence ID" value="OKL42573.1"/>
    <property type="molecule type" value="Genomic_DNA"/>
</dbReference>
<keyword evidence="1 3" id="KW-0694">RNA-binding</keyword>
<dbReference type="Gene3D" id="3.10.290.10">
    <property type="entry name" value="RNA-binding S4 domain"/>
    <property type="match status" value="1"/>
</dbReference>
<dbReference type="PIRSF" id="PIRSF005578">
    <property type="entry name" value="TlyA"/>
    <property type="match status" value="1"/>
</dbReference>
<dbReference type="NCBIfam" id="TIGR00478">
    <property type="entry name" value="tly"/>
    <property type="match status" value="1"/>
</dbReference>
<comment type="similarity">
    <text evidence="2">Belongs to the TlyA family.</text>
</comment>
<dbReference type="SMART" id="SM00363">
    <property type="entry name" value="S4"/>
    <property type="match status" value="1"/>
</dbReference>
<dbReference type="PANTHER" id="PTHR32319">
    <property type="entry name" value="BACTERIAL HEMOLYSIN-LIKE PROTEIN"/>
    <property type="match status" value="1"/>
</dbReference>
<dbReference type="STRING" id="197461.A3843_18115"/>